<evidence type="ECO:0000256" key="1">
    <source>
        <dbReference type="ARBA" id="ARBA00022723"/>
    </source>
</evidence>
<reference evidence="7 8" key="1">
    <citation type="submission" date="2015-04" db="EMBL/GenBank/DDBJ databases">
        <authorList>
            <person name="Syromyatnikov M.Y."/>
            <person name="Popov V.N."/>
        </authorList>
    </citation>
    <scope>NUCLEOTIDE SEQUENCE [LARGE SCALE GENOMIC DNA]</scope>
</reference>
<proteinExistence type="predicted"/>
<dbReference type="SMART" id="SM00356">
    <property type="entry name" value="ZnF_C3H1"/>
    <property type="match status" value="2"/>
</dbReference>
<dbReference type="FunFam" id="4.10.1000.10:FF:000002">
    <property type="entry name" value="Zinc finger protein 36, C3H1 type-like 1"/>
    <property type="match status" value="1"/>
</dbReference>
<evidence type="ECO:0000256" key="4">
    <source>
        <dbReference type="ARBA" id="ARBA00022833"/>
    </source>
</evidence>
<feature type="domain" description="C3H1-type" evidence="6">
    <location>
        <begin position="139"/>
        <end position="167"/>
    </location>
</feature>
<protein>
    <submittedName>
        <fullName evidence="7">CLUMA_CG018197, isoform A</fullName>
    </submittedName>
</protein>
<name>A0A1J1J380_9DIPT</name>
<dbReference type="Proteomes" id="UP000183832">
    <property type="component" value="Unassembled WGS sequence"/>
</dbReference>
<keyword evidence="3 5" id="KW-0863">Zinc-finger</keyword>
<dbReference type="Gene3D" id="4.10.1000.10">
    <property type="entry name" value="Zinc finger, CCCH-type"/>
    <property type="match status" value="2"/>
</dbReference>
<accession>A0A1J1J380</accession>
<dbReference type="InterPro" id="IPR036855">
    <property type="entry name" value="Znf_CCCH_sf"/>
</dbReference>
<evidence type="ECO:0000256" key="3">
    <source>
        <dbReference type="ARBA" id="ARBA00022771"/>
    </source>
</evidence>
<feature type="domain" description="C3H1-type" evidence="6">
    <location>
        <begin position="177"/>
        <end position="205"/>
    </location>
</feature>
<dbReference type="FunFam" id="4.10.1000.10:FF:000001">
    <property type="entry name" value="zinc finger CCCH domain-containing protein 15-like"/>
    <property type="match status" value="1"/>
</dbReference>
<organism evidence="7 8">
    <name type="scientific">Clunio marinus</name>
    <dbReference type="NCBI Taxonomy" id="568069"/>
    <lineage>
        <taxon>Eukaryota</taxon>
        <taxon>Metazoa</taxon>
        <taxon>Ecdysozoa</taxon>
        <taxon>Arthropoda</taxon>
        <taxon>Hexapoda</taxon>
        <taxon>Insecta</taxon>
        <taxon>Pterygota</taxon>
        <taxon>Neoptera</taxon>
        <taxon>Endopterygota</taxon>
        <taxon>Diptera</taxon>
        <taxon>Nematocera</taxon>
        <taxon>Chironomoidea</taxon>
        <taxon>Chironomidae</taxon>
        <taxon>Clunio</taxon>
    </lineage>
</organism>
<dbReference type="GO" id="GO:0008270">
    <property type="term" value="F:zinc ion binding"/>
    <property type="evidence" value="ECO:0007669"/>
    <property type="project" value="UniProtKB-KW"/>
</dbReference>
<keyword evidence="8" id="KW-1185">Reference proteome</keyword>
<dbReference type="InterPro" id="IPR000571">
    <property type="entry name" value="Znf_CCCH"/>
</dbReference>
<dbReference type="PROSITE" id="PS50103">
    <property type="entry name" value="ZF_C3H1"/>
    <property type="match status" value="2"/>
</dbReference>
<evidence type="ECO:0000256" key="2">
    <source>
        <dbReference type="ARBA" id="ARBA00022737"/>
    </source>
</evidence>
<sequence>MSTAILHAGSFIHDFNDIVLKNQNSSVKLNNVAINSSNYKEQIQRNNKDEMHFMKQRNDAYMTKFIAAQKRMPSEVNQHQHHNTLARTVSTPMPIPDANQAVTNLFSSLNDILNAGTTTGHRKLERTQSEPIPQTNTSRYKTELCRPFEEAGECKYGDKCQFAHGVHELRNLQRHPKYKTELCRTFHSVGFCPYGARCHFVHSSQEALTHNRQVAAYHARLQQQQQSRMKTMSISTGSDRETSSVGSISPTMTHAQNQGGSFFVDQSSPTNLFSYTFSPSNSPILDMAPISPPPPPAQFVKPQPFIDHHHQQQQQQQKHAKVMKQMSIPEERLPVFNQISSVVDSMNTLTI</sequence>
<evidence type="ECO:0000259" key="6">
    <source>
        <dbReference type="PROSITE" id="PS50103"/>
    </source>
</evidence>
<dbReference type="InterPro" id="IPR045877">
    <property type="entry name" value="ZFP36-like"/>
</dbReference>
<dbReference type="EMBL" id="CVRI01000064">
    <property type="protein sequence ID" value="CRL05345.1"/>
    <property type="molecule type" value="Genomic_DNA"/>
</dbReference>
<feature type="zinc finger region" description="C3H1-type" evidence="5">
    <location>
        <begin position="177"/>
        <end position="205"/>
    </location>
</feature>
<keyword evidence="1 5" id="KW-0479">Metal-binding</keyword>
<dbReference type="STRING" id="568069.A0A1J1J380"/>
<dbReference type="SUPFAM" id="SSF90229">
    <property type="entry name" value="CCCH zinc finger"/>
    <property type="match status" value="2"/>
</dbReference>
<feature type="zinc finger region" description="C3H1-type" evidence="5">
    <location>
        <begin position="139"/>
        <end position="167"/>
    </location>
</feature>
<evidence type="ECO:0000313" key="8">
    <source>
        <dbReference type="Proteomes" id="UP000183832"/>
    </source>
</evidence>
<dbReference type="Pfam" id="PF00642">
    <property type="entry name" value="zf-CCCH"/>
    <property type="match status" value="2"/>
</dbReference>
<dbReference type="PANTHER" id="PTHR12547">
    <property type="entry name" value="CCCH ZINC FINGER/TIS11-RELATED"/>
    <property type="match status" value="1"/>
</dbReference>
<dbReference type="PANTHER" id="PTHR12547:SF18">
    <property type="entry name" value="PROTEIN TIS11"/>
    <property type="match status" value="1"/>
</dbReference>
<evidence type="ECO:0000256" key="5">
    <source>
        <dbReference type="PROSITE-ProRule" id="PRU00723"/>
    </source>
</evidence>
<dbReference type="GO" id="GO:0003729">
    <property type="term" value="F:mRNA binding"/>
    <property type="evidence" value="ECO:0007669"/>
    <property type="project" value="InterPro"/>
</dbReference>
<dbReference type="OrthoDB" id="410307at2759"/>
<gene>
    <name evidence="7" type="primary">putative Protein TIS11</name>
    <name evidence="7" type="ORF">CLUMA_CG018197</name>
</gene>
<keyword evidence="4 5" id="KW-0862">Zinc</keyword>
<evidence type="ECO:0000313" key="7">
    <source>
        <dbReference type="EMBL" id="CRL05345.1"/>
    </source>
</evidence>
<keyword evidence="2" id="KW-0677">Repeat</keyword>
<dbReference type="AlphaFoldDB" id="A0A1J1J380"/>